<evidence type="ECO:0000313" key="3">
    <source>
        <dbReference type="Proteomes" id="UP000236340"/>
    </source>
</evidence>
<dbReference type="AlphaFoldDB" id="A0A2K2HAN0"/>
<dbReference type="Gene3D" id="2.40.160.130">
    <property type="entry name" value="Capsule assembly protein Wzi"/>
    <property type="match status" value="1"/>
</dbReference>
<gene>
    <name evidence="2" type="ORF">C2E25_08260</name>
</gene>
<evidence type="ECO:0008006" key="4">
    <source>
        <dbReference type="Google" id="ProtNLM"/>
    </source>
</evidence>
<organism evidence="2 3">
    <name type="scientific">Geothermobacter hydrogeniphilus</name>
    <dbReference type="NCBI Taxonomy" id="1969733"/>
    <lineage>
        <taxon>Bacteria</taxon>
        <taxon>Pseudomonadati</taxon>
        <taxon>Thermodesulfobacteriota</taxon>
        <taxon>Desulfuromonadia</taxon>
        <taxon>Desulfuromonadales</taxon>
        <taxon>Geothermobacteraceae</taxon>
        <taxon>Geothermobacter</taxon>
    </lineage>
</organism>
<sequence>MFGWRLLLFFCGGFFFSSSLLAAPWQPPGDLLARHDLQLLSDEGATNAPLNSWPVSLADFTSVRNAEIKTNVPWVDSAAMRLRQQFRKVRRPGITTRESFFSVADNPLVFRSFQATPRERVEAGSAIEWLGKRFAARLEVKALDDPADGNAVRFDGSYIAATFGNWIFSFGAQDRWWGPGWDGSLILSTSARPVPGFSFQRKQSVPFSWPILNWLGPWKLEGFAGRLENSRFVSHAKLLGARFSFRPNRDLEIGLSRTAQWGGEGRPEDLDSLIDLILGRDNRNNDGITLSNEPGNQLAGIDWRWRPPLFRSCNYAIYGQIVGEDEAGGFPSRPMGLGGLEHWGGAFAGSYRVYLEVADTSLDFYRSSVRYNKAYEHFIYKTGYRYKGRPLGHTMDNDGQSASLGWFWSGPAGIAWGGHLLYARLNRDGEDVLPPGGNLISPGRKNELRRILFFHQRQLGRGKLFLQAGAAFWDSDQGDDTDLILGVSWNLSL</sequence>
<reference evidence="2 3" key="1">
    <citation type="journal article" date="2018" name="Genome Announc.">
        <title>Genome Sequence of Geothermobacter sp. HR-1 Iron Reducer from the Loihi Seamount.</title>
        <authorList>
            <person name="Smith H."/>
            <person name="Abuyen K."/>
            <person name="Tremblay J."/>
            <person name="Savalia P."/>
            <person name="Perez-Rodriguez I."/>
            <person name="Emerson D."/>
            <person name="Tully B."/>
            <person name="Amend J."/>
        </authorList>
    </citation>
    <scope>NUCLEOTIDE SEQUENCE [LARGE SCALE GENOMIC DNA]</scope>
    <source>
        <strain evidence="2 3">HR-1</strain>
    </source>
</reference>
<evidence type="ECO:0000256" key="1">
    <source>
        <dbReference type="SAM" id="SignalP"/>
    </source>
</evidence>
<dbReference type="InterPro" id="IPR026950">
    <property type="entry name" value="Caps_assemb_Wzi"/>
</dbReference>
<name>A0A2K2HAN0_9BACT</name>
<dbReference type="Proteomes" id="UP000236340">
    <property type="component" value="Unassembled WGS sequence"/>
</dbReference>
<evidence type="ECO:0000313" key="2">
    <source>
        <dbReference type="EMBL" id="PNU20289.1"/>
    </source>
</evidence>
<dbReference type="EMBL" id="PPFX01000015">
    <property type="protein sequence ID" value="PNU20289.1"/>
    <property type="molecule type" value="Genomic_DNA"/>
</dbReference>
<proteinExistence type="predicted"/>
<comment type="caution">
    <text evidence="2">The sequence shown here is derived from an EMBL/GenBank/DDBJ whole genome shotgun (WGS) entry which is preliminary data.</text>
</comment>
<dbReference type="InterPro" id="IPR038636">
    <property type="entry name" value="Wzi_sf"/>
</dbReference>
<accession>A0A2K2HAN0</accession>
<feature type="chain" id="PRO_5014332865" description="Capsule assembly protein Wzi" evidence="1">
    <location>
        <begin position="23"/>
        <end position="493"/>
    </location>
</feature>
<feature type="signal peptide" evidence="1">
    <location>
        <begin position="1"/>
        <end position="22"/>
    </location>
</feature>
<dbReference type="Pfam" id="PF14052">
    <property type="entry name" value="Caps_assemb_Wzi"/>
    <property type="match status" value="1"/>
</dbReference>
<keyword evidence="1" id="KW-0732">Signal</keyword>
<protein>
    <recommendedName>
        <fullName evidence="4">Capsule assembly protein Wzi</fullName>
    </recommendedName>
</protein>